<dbReference type="NCBIfam" id="NF003593">
    <property type="entry name" value="PRK05255.1-1"/>
    <property type="match status" value="1"/>
</dbReference>
<dbReference type="Gene3D" id="1.10.60.30">
    <property type="entry name" value="PSPTO4464-like domains"/>
    <property type="match status" value="2"/>
</dbReference>
<comment type="caution">
    <text evidence="7">The sequence shown here is derived from an EMBL/GenBank/DDBJ whole genome shotgun (WGS) entry which is preliminary data.</text>
</comment>
<keyword evidence="8" id="KW-1185">Reference proteome</keyword>
<dbReference type="HAMAP" id="MF_00765">
    <property type="entry name" value="DarP"/>
    <property type="match status" value="1"/>
</dbReference>
<dbReference type="AlphaFoldDB" id="A0A7Z0QRV1"/>
<keyword evidence="2 5" id="KW-0690">Ribosome biogenesis</keyword>
<protein>
    <recommendedName>
        <fullName evidence="5">Dual-action ribosomal maturation protein DarP</fullName>
    </recommendedName>
    <alternativeName>
        <fullName evidence="5">Large ribosomal subunit assembly factor DarP</fullName>
    </alternativeName>
</protein>
<evidence type="ECO:0000256" key="1">
    <source>
        <dbReference type="ARBA" id="ARBA00022490"/>
    </source>
</evidence>
<comment type="similarity">
    <text evidence="5">Belongs to the DarP family.</text>
</comment>
<evidence type="ECO:0000256" key="4">
    <source>
        <dbReference type="ARBA" id="ARBA00022884"/>
    </source>
</evidence>
<reference evidence="7 8" key="1">
    <citation type="submission" date="2020-07" db="EMBL/GenBank/DDBJ databases">
        <title>isolation of Luteimonas sp. SJ-16.</title>
        <authorList>
            <person name="Huang X.-X."/>
            <person name="Xu L."/>
            <person name="Sun J.-Q."/>
        </authorList>
    </citation>
    <scope>NUCLEOTIDE SEQUENCE [LARGE SCALE GENOMIC DNA]</scope>
    <source>
        <strain evidence="7 8">SJ-16</strain>
    </source>
</reference>
<dbReference type="SUPFAM" id="SSF158710">
    <property type="entry name" value="PSPTO4464-like"/>
    <property type="match status" value="1"/>
</dbReference>
<evidence type="ECO:0000256" key="2">
    <source>
        <dbReference type="ARBA" id="ARBA00022517"/>
    </source>
</evidence>
<dbReference type="Pfam" id="PF04751">
    <property type="entry name" value="DarP"/>
    <property type="match status" value="1"/>
</dbReference>
<dbReference type="PANTHER" id="PTHR38101:SF1">
    <property type="entry name" value="UPF0307 PROTEIN YJGA"/>
    <property type="match status" value="1"/>
</dbReference>
<dbReference type="InterPro" id="IPR023153">
    <property type="entry name" value="DarP_sf"/>
</dbReference>
<accession>A0A7Z0QRV1</accession>
<dbReference type="InterPro" id="IPR006839">
    <property type="entry name" value="DarP"/>
</dbReference>
<dbReference type="CDD" id="cd16331">
    <property type="entry name" value="YjgA-like"/>
    <property type="match status" value="1"/>
</dbReference>
<organism evidence="7 8">
    <name type="scientific">Luteimonas deserti</name>
    <dbReference type="NCBI Taxonomy" id="2752306"/>
    <lineage>
        <taxon>Bacteria</taxon>
        <taxon>Pseudomonadati</taxon>
        <taxon>Pseudomonadota</taxon>
        <taxon>Gammaproteobacteria</taxon>
        <taxon>Lysobacterales</taxon>
        <taxon>Lysobacteraceae</taxon>
        <taxon>Luteimonas</taxon>
    </lineage>
</organism>
<name>A0A7Z0QRV1_9GAMM</name>
<keyword evidence="4 5" id="KW-0694">RNA-binding</keyword>
<keyword evidence="3 5" id="KW-0699">rRNA-binding</keyword>
<feature type="compositionally biased region" description="Acidic residues" evidence="6">
    <location>
        <begin position="180"/>
        <end position="203"/>
    </location>
</feature>
<dbReference type="RefSeq" id="WP_180544857.1">
    <property type="nucleotide sequence ID" value="NZ_JACCJZ010000014.1"/>
</dbReference>
<comment type="subcellular location">
    <subcellularLocation>
        <location evidence="5">Cytoplasm</location>
    </subcellularLocation>
    <text evidence="5">Associates with late stage pre-50S ribosomal subunits.</text>
</comment>
<proteinExistence type="inferred from homology"/>
<dbReference type="Proteomes" id="UP000589896">
    <property type="component" value="Unassembled WGS sequence"/>
</dbReference>
<evidence type="ECO:0000256" key="5">
    <source>
        <dbReference type="HAMAP-Rule" id="MF_00765"/>
    </source>
</evidence>
<comment type="function">
    <text evidence="5">Member of a network of 50S ribosomal subunit biogenesis factors which assembles along the 30S-50S interface, preventing incorrect 23S rRNA structures from forming. Promotes peptidyl transferase center (PTC) maturation.</text>
</comment>
<keyword evidence="1 5" id="KW-0963">Cytoplasm</keyword>
<dbReference type="EMBL" id="JACCJZ010000014">
    <property type="protein sequence ID" value="NYZ62625.1"/>
    <property type="molecule type" value="Genomic_DNA"/>
</dbReference>
<evidence type="ECO:0000313" key="7">
    <source>
        <dbReference type="EMBL" id="NYZ62625.1"/>
    </source>
</evidence>
<sequence>MRGVDEDSGEYLGPSRKQNRREALEVLALAEALVDLPDGRLARLPVPDTLMPHIADTRRITSHIARKRQMAFLAKQMRREDDETLHALRDALDAGGEAARVDTARLHRAEQWRLRLLDGGDTALAALLDEYPNADRQRLRQLVRNTLAERAKNKPPASFRELFRELRDVFAGASSVPDDAVADDAYNDGGVDDSPDDADADQR</sequence>
<gene>
    <name evidence="5" type="primary">darP</name>
    <name evidence="7" type="ORF">H0E82_07575</name>
</gene>
<dbReference type="PANTHER" id="PTHR38101">
    <property type="entry name" value="UPF0307 PROTEIN YJGA"/>
    <property type="match status" value="1"/>
</dbReference>
<evidence type="ECO:0000256" key="6">
    <source>
        <dbReference type="SAM" id="MobiDB-lite"/>
    </source>
</evidence>
<dbReference type="GO" id="GO:0043022">
    <property type="term" value="F:ribosome binding"/>
    <property type="evidence" value="ECO:0007669"/>
    <property type="project" value="UniProtKB-UniRule"/>
</dbReference>
<dbReference type="PIRSF" id="PIRSF016183">
    <property type="entry name" value="UCP016183"/>
    <property type="match status" value="1"/>
</dbReference>
<dbReference type="GO" id="GO:0019843">
    <property type="term" value="F:rRNA binding"/>
    <property type="evidence" value="ECO:0007669"/>
    <property type="project" value="UniProtKB-UniRule"/>
</dbReference>
<dbReference type="GO" id="GO:0005829">
    <property type="term" value="C:cytosol"/>
    <property type="evidence" value="ECO:0007669"/>
    <property type="project" value="TreeGrafter"/>
</dbReference>
<feature type="region of interest" description="Disordered" evidence="6">
    <location>
        <begin position="177"/>
        <end position="203"/>
    </location>
</feature>
<evidence type="ECO:0000313" key="8">
    <source>
        <dbReference type="Proteomes" id="UP000589896"/>
    </source>
</evidence>
<evidence type="ECO:0000256" key="3">
    <source>
        <dbReference type="ARBA" id="ARBA00022730"/>
    </source>
</evidence>
<dbReference type="GO" id="GO:1902626">
    <property type="term" value="P:assembly of large subunit precursor of preribosome"/>
    <property type="evidence" value="ECO:0007669"/>
    <property type="project" value="UniProtKB-UniRule"/>
</dbReference>